<reference evidence="4" key="1">
    <citation type="submission" date="2016-09" db="EMBL/GenBank/DDBJ databases">
        <authorList>
            <person name="Gulvik C.A."/>
        </authorList>
    </citation>
    <scope>NUCLEOTIDE SEQUENCE [LARGE SCALE GENOMIC DNA]</scope>
    <source>
        <strain evidence="4">LMG 8895</strain>
    </source>
</reference>
<name>A0A1E5GD65_9ENTE</name>
<dbReference type="Proteomes" id="UP000095094">
    <property type="component" value="Unassembled WGS sequence"/>
</dbReference>
<gene>
    <name evidence="3" type="ORF">BCR25_08605</name>
</gene>
<dbReference type="Gene3D" id="3.40.50.10490">
    <property type="entry name" value="Glucose-6-phosphate isomerase like protein, domain 1"/>
    <property type="match status" value="1"/>
</dbReference>
<evidence type="ECO:0000259" key="2">
    <source>
        <dbReference type="PROSITE" id="PS51464"/>
    </source>
</evidence>
<dbReference type="Gene3D" id="1.10.10.10">
    <property type="entry name" value="Winged helix-like DNA-binding domain superfamily/Winged helix DNA-binding domain"/>
    <property type="match status" value="1"/>
</dbReference>
<comment type="caution">
    <text evidence="3">The sequence shown here is derived from an EMBL/GenBank/DDBJ whole genome shotgun (WGS) entry which is preliminary data.</text>
</comment>
<keyword evidence="4" id="KW-1185">Reference proteome</keyword>
<dbReference type="PROSITE" id="PS51464">
    <property type="entry name" value="SIS"/>
    <property type="match status" value="1"/>
</dbReference>
<evidence type="ECO:0000259" key="1">
    <source>
        <dbReference type="PROSITE" id="PS51071"/>
    </source>
</evidence>
<dbReference type="GO" id="GO:0097367">
    <property type="term" value="F:carbohydrate derivative binding"/>
    <property type="evidence" value="ECO:0007669"/>
    <property type="project" value="InterPro"/>
</dbReference>
<dbReference type="InterPro" id="IPR036388">
    <property type="entry name" value="WH-like_DNA-bd_sf"/>
</dbReference>
<dbReference type="PANTHER" id="PTHR30514:SF21">
    <property type="entry name" value="RPIR-FAMILY TRANSCRIPTIONAL REGULATOR"/>
    <property type="match status" value="1"/>
</dbReference>
<dbReference type="SUPFAM" id="SSF53697">
    <property type="entry name" value="SIS domain"/>
    <property type="match status" value="1"/>
</dbReference>
<feature type="domain" description="HTH rpiR-type" evidence="1">
    <location>
        <begin position="3"/>
        <end position="79"/>
    </location>
</feature>
<dbReference type="OrthoDB" id="3684496at2"/>
<proteinExistence type="predicted"/>
<dbReference type="GO" id="GO:0003700">
    <property type="term" value="F:DNA-binding transcription factor activity"/>
    <property type="evidence" value="ECO:0007669"/>
    <property type="project" value="InterPro"/>
</dbReference>
<dbReference type="RefSeq" id="WP_069664306.1">
    <property type="nucleotide sequence ID" value="NZ_JBHUJJ010000001.1"/>
</dbReference>
<organism evidence="3 4">
    <name type="scientific">Enterococcus termitis</name>
    <dbReference type="NCBI Taxonomy" id="332950"/>
    <lineage>
        <taxon>Bacteria</taxon>
        <taxon>Bacillati</taxon>
        <taxon>Bacillota</taxon>
        <taxon>Bacilli</taxon>
        <taxon>Lactobacillales</taxon>
        <taxon>Enterococcaceae</taxon>
        <taxon>Enterococcus</taxon>
    </lineage>
</organism>
<evidence type="ECO:0008006" key="5">
    <source>
        <dbReference type="Google" id="ProtNLM"/>
    </source>
</evidence>
<feature type="domain" description="SIS" evidence="2">
    <location>
        <begin position="99"/>
        <end position="238"/>
    </location>
</feature>
<dbReference type="InterPro" id="IPR009057">
    <property type="entry name" value="Homeodomain-like_sf"/>
</dbReference>
<sequence length="243" mass="28092">MTKLYYLDRLFPNSHLREEDEDIIERIVDAVRAKEDLDIRHLAKINYTSPSSISRLAKRAGFNNFKEFIFFLSSKFTDASINIVEALPYVTTSHSWDKIDSYFNEAFSEKKVYLFGEGFCQFLVNYTYRKLLMKKIYAIDLDGVEISLVSDSTPHTLITFSYSGENQNGLIKMKECKSYGGKVISITATENSRYHREADLSFLVDSGVPIADQENQNLNYFFGNCLNLMEYLINKYTKQNGQQ</sequence>
<protein>
    <recommendedName>
        <fullName evidence="5">RpiR family transcriptional regulator</fullName>
    </recommendedName>
</protein>
<evidence type="ECO:0000313" key="4">
    <source>
        <dbReference type="Proteomes" id="UP000095094"/>
    </source>
</evidence>
<dbReference type="AlphaFoldDB" id="A0A1E5GD65"/>
<dbReference type="InterPro" id="IPR046348">
    <property type="entry name" value="SIS_dom_sf"/>
</dbReference>
<dbReference type="InterPro" id="IPR000281">
    <property type="entry name" value="HTH_RpiR"/>
</dbReference>
<dbReference type="PROSITE" id="PS51071">
    <property type="entry name" value="HTH_RPIR"/>
    <property type="match status" value="1"/>
</dbReference>
<dbReference type="SUPFAM" id="SSF46689">
    <property type="entry name" value="Homeodomain-like"/>
    <property type="match status" value="1"/>
</dbReference>
<dbReference type="PANTHER" id="PTHR30514">
    <property type="entry name" value="GLUCOKINASE"/>
    <property type="match status" value="1"/>
</dbReference>
<dbReference type="InterPro" id="IPR001347">
    <property type="entry name" value="SIS_dom"/>
</dbReference>
<evidence type="ECO:0000313" key="3">
    <source>
        <dbReference type="EMBL" id="OEG10525.1"/>
    </source>
</evidence>
<dbReference type="GO" id="GO:1901135">
    <property type="term" value="P:carbohydrate derivative metabolic process"/>
    <property type="evidence" value="ECO:0007669"/>
    <property type="project" value="InterPro"/>
</dbReference>
<dbReference type="GO" id="GO:0003677">
    <property type="term" value="F:DNA binding"/>
    <property type="evidence" value="ECO:0007669"/>
    <property type="project" value="InterPro"/>
</dbReference>
<accession>A0A1E5GD65</accession>
<dbReference type="EMBL" id="MIJY01000043">
    <property type="protein sequence ID" value="OEG10525.1"/>
    <property type="molecule type" value="Genomic_DNA"/>
</dbReference>
<dbReference type="InterPro" id="IPR047640">
    <property type="entry name" value="RpiR-like"/>
</dbReference>